<dbReference type="PANTHER" id="PTHR31286">
    <property type="entry name" value="GLYCINE-RICH CELL WALL STRUCTURAL PROTEIN 1.8-LIKE"/>
    <property type="match status" value="1"/>
</dbReference>
<dbReference type="InterPro" id="IPR025558">
    <property type="entry name" value="DUF4283"/>
</dbReference>
<sequence length="304" mass="35417">MSGLYSAPIRLSLADPMMDNTVDIRLNLSLTEEKETCFAVPIDILNKSAITDGHELTLVRRLISHRSNNFEALKNMLTSLLQPVKGLSIWRIFEDRFCIRFNHRLDKQRALEGRPWTFDKNLLILEPLAVNKDPKNMHLDWCPFTIFVHNLPLHYHTSNMAEFIGNKVGKFVDHDLHEQGFAWTSTLKLRVAMNVYKPLKRALRLMLSPEEDTLITFTYARLPNFYYLCGVICYIAKFCPLRYNDDFVDPEDNLPFGPWIRANHQPRFNNLMPGTARQAYNFRDQPQFSEFRSPASYRLSGKSD</sequence>
<reference evidence="3" key="2">
    <citation type="journal article" date="2024" name="Plant">
        <title>Genomic evolution and insights into agronomic trait innovations of Sesamum species.</title>
        <authorList>
            <person name="Miao H."/>
            <person name="Wang L."/>
            <person name="Qu L."/>
            <person name="Liu H."/>
            <person name="Sun Y."/>
            <person name="Le M."/>
            <person name="Wang Q."/>
            <person name="Wei S."/>
            <person name="Zheng Y."/>
            <person name="Lin W."/>
            <person name="Duan Y."/>
            <person name="Cao H."/>
            <person name="Xiong S."/>
            <person name="Wang X."/>
            <person name="Wei L."/>
            <person name="Li C."/>
            <person name="Ma Q."/>
            <person name="Ju M."/>
            <person name="Zhao R."/>
            <person name="Li G."/>
            <person name="Mu C."/>
            <person name="Tian Q."/>
            <person name="Mei H."/>
            <person name="Zhang T."/>
            <person name="Gao T."/>
            <person name="Zhang H."/>
        </authorList>
    </citation>
    <scope>NUCLEOTIDE SEQUENCE</scope>
    <source>
        <strain evidence="3">KEN1</strain>
    </source>
</reference>
<evidence type="ECO:0000313" key="3">
    <source>
        <dbReference type="EMBL" id="KAL0433775.1"/>
    </source>
</evidence>
<dbReference type="AlphaFoldDB" id="A0AAW2VY10"/>
<dbReference type="EMBL" id="JACGWN010000009">
    <property type="protein sequence ID" value="KAL0433775.1"/>
    <property type="molecule type" value="Genomic_DNA"/>
</dbReference>
<feature type="domain" description="Zinc knuckle CX2CX4HX4C" evidence="2">
    <location>
        <begin position="194"/>
        <end position="240"/>
    </location>
</feature>
<evidence type="ECO:0008006" key="4">
    <source>
        <dbReference type="Google" id="ProtNLM"/>
    </source>
</evidence>
<evidence type="ECO:0000259" key="1">
    <source>
        <dbReference type="Pfam" id="PF14111"/>
    </source>
</evidence>
<dbReference type="InterPro" id="IPR040256">
    <property type="entry name" value="At4g02000-like"/>
</dbReference>
<feature type="domain" description="DUF4283" evidence="1">
    <location>
        <begin position="54"/>
        <end position="133"/>
    </location>
</feature>
<name>A0AAW2VY10_9LAMI</name>
<gene>
    <name evidence="3" type="ORF">Slati_2711800</name>
</gene>
<comment type="caution">
    <text evidence="3">The sequence shown here is derived from an EMBL/GenBank/DDBJ whole genome shotgun (WGS) entry which is preliminary data.</text>
</comment>
<dbReference type="Pfam" id="PF14392">
    <property type="entry name" value="zf-CCHC_4"/>
    <property type="match status" value="1"/>
</dbReference>
<dbReference type="Pfam" id="PF14111">
    <property type="entry name" value="DUF4283"/>
    <property type="match status" value="1"/>
</dbReference>
<reference evidence="3" key="1">
    <citation type="submission" date="2020-06" db="EMBL/GenBank/DDBJ databases">
        <authorList>
            <person name="Li T."/>
            <person name="Hu X."/>
            <person name="Zhang T."/>
            <person name="Song X."/>
            <person name="Zhang H."/>
            <person name="Dai N."/>
            <person name="Sheng W."/>
            <person name="Hou X."/>
            <person name="Wei L."/>
        </authorList>
    </citation>
    <scope>NUCLEOTIDE SEQUENCE</scope>
    <source>
        <strain evidence="3">KEN1</strain>
        <tissue evidence="3">Leaf</tissue>
    </source>
</reference>
<evidence type="ECO:0000259" key="2">
    <source>
        <dbReference type="Pfam" id="PF14392"/>
    </source>
</evidence>
<dbReference type="PANTHER" id="PTHR31286:SF178">
    <property type="entry name" value="DUF4283 DOMAIN-CONTAINING PROTEIN"/>
    <property type="match status" value="1"/>
</dbReference>
<dbReference type="InterPro" id="IPR025836">
    <property type="entry name" value="Zn_knuckle_CX2CX4HX4C"/>
</dbReference>
<proteinExistence type="predicted"/>
<protein>
    <recommendedName>
        <fullName evidence="4">DUF4283 domain-containing protein</fullName>
    </recommendedName>
</protein>
<accession>A0AAW2VY10</accession>
<organism evidence="3">
    <name type="scientific">Sesamum latifolium</name>
    <dbReference type="NCBI Taxonomy" id="2727402"/>
    <lineage>
        <taxon>Eukaryota</taxon>
        <taxon>Viridiplantae</taxon>
        <taxon>Streptophyta</taxon>
        <taxon>Embryophyta</taxon>
        <taxon>Tracheophyta</taxon>
        <taxon>Spermatophyta</taxon>
        <taxon>Magnoliopsida</taxon>
        <taxon>eudicotyledons</taxon>
        <taxon>Gunneridae</taxon>
        <taxon>Pentapetalae</taxon>
        <taxon>asterids</taxon>
        <taxon>lamiids</taxon>
        <taxon>Lamiales</taxon>
        <taxon>Pedaliaceae</taxon>
        <taxon>Sesamum</taxon>
    </lineage>
</organism>